<dbReference type="EMBL" id="FN649755">
    <property type="protein sequence ID" value="CBJ28454.1"/>
    <property type="molecule type" value="Genomic_DNA"/>
</dbReference>
<protein>
    <submittedName>
        <fullName evidence="2">Uncharacterized protein</fullName>
    </submittedName>
</protein>
<feature type="region of interest" description="Disordered" evidence="1">
    <location>
        <begin position="60"/>
        <end position="104"/>
    </location>
</feature>
<proteinExistence type="predicted"/>
<reference evidence="2 3" key="1">
    <citation type="journal article" date="2010" name="Nature">
        <title>The Ectocarpus genome and the independent evolution of multicellularity in brown algae.</title>
        <authorList>
            <person name="Cock J.M."/>
            <person name="Sterck L."/>
            <person name="Rouze P."/>
            <person name="Scornet D."/>
            <person name="Allen A.E."/>
            <person name="Amoutzias G."/>
            <person name="Anthouard V."/>
            <person name="Artiguenave F."/>
            <person name="Aury J.M."/>
            <person name="Badger J.H."/>
            <person name="Beszteri B."/>
            <person name="Billiau K."/>
            <person name="Bonnet E."/>
            <person name="Bothwell J.H."/>
            <person name="Bowler C."/>
            <person name="Boyen C."/>
            <person name="Brownlee C."/>
            <person name="Carrano C.J."/>
            <person name="Charrier B."/>
            <person name="Cho G.Y."/>
            <person name="Coelho S.M."/>
            <person name="Collen J."/>
            <person name="Corre E."/>
            <person name="Da Silva C."/>
            <person name="Delage L."/>
            <person name="Delaroque N."/>
            <person name="Dittami S.M."/>
            <person name="Doulbeau S."/>
            <person name="Elias M."/>
            <person name="Farnham G."/>
            <person name="Gachon C.M."/>
            <person name="Gschloessl B."/>
            <person name="Heesch S."/>
            <person name="Jabbari K."/>
            <person name="Jubin C."/>
            <person name="Kawai H."/>
            <person name="Kimura K."/>
            <person name="Kloareg B."/>
            <person name="Kupper F.C."/>
            <person name="Lang D."/>
            <person name="Le Bail A."/>
            <person name="Leblanc C."/>
            <person name="Lerouge P."/>
            <person name="Lohr M."/>
            <person name="Lopez P.J."/>
            <person name="Martens C."/>
            <person name="Maumus F."/>
            <person name="Michel G."/>
            <person name="Miranda-Saavedra D."/>
            <person name="Morales J."/>
            <person name="Moreau H."/>
            <person name="Motomura T."/>
            <person name="Nagasato C."/>
            <person name="Napoli C.A."/>
            <person name="Nelson D.R."/>
            <person name="Nyvall-Collen P."/>
            <person name="Peters A.F."/>
            <person name="Pommier C."/>
            <person name="Potin P."/>
            <person name="Poulain J."/>
            <person name="Quesneville H."/>
            <person name="Read B."/>
            <person name="Rensing S.A."/>
            <person name="Ritter A."/>
            <person name="Rousvoal S."/>
            <person name="Samanta M."/>
            <person name="Samson G."/>
            <person name="Schroeder D.C."/>
            <person name="Segurens B."/>
            <person name="Strittmatter M."/>
            <person name="Tonon T."/>
            <person name="Tregear J.W."/>
            <person name="Valentin K."/>
            <person name="von Dassow P."/>
            <person name="Yamagishi T."/>
            <person name="Van de Peer Y."/>
            <person name="Wincker P."/>
        </authorList>
    </citation>
    <scope>NUCLEOTIDE SEQUENCE [LARGE SCALE GENOMIC DNA]</scope>
    <source>
        <strain evidence="3">Ec32 / CCAP1310/4</strain>
    </source>
</reference>
<keyword evidence="3" id="KW-1185">Reference proteome</keyword>
<evidence type="ECO:0000313" key="2">
    <source>
        <dbReference type="EMBL" id="CBJ28454.1"/>
    </source>
</evidence>
<dbReference type="InParanoid" id="D7FH83"/>
<gene>
    <name evidence="2" type="ORF">Esi_0106_0026</name>
</gene>
<feature type="compositionally biased region" description="Basic and acidic residues" evidence="1">
    <location>
        <begin position="69"/>
        <end position="79"/>
    </location>
</feature>
<evidence type="ECO:0000313" key="3">
    <source>
        <dbReference type="Proteomes" id="UP000002630"/>
    </source>
</evidence>
<name>D7FH83_ECTSI</name>
<evidence type="ECO:0000256" key="1">
    <source>
        <dbReference type="SAM" id="MobiDB-lite"/>
    </source>
</evidence>
<accession>D7FH83</accession>
<organism evidence="2 3">
    <name type="scientific">Ectocarpus siliculosus</name>
    <name type="common">Brown alga</name>
    <name type="synonym">Conferva siliculosa</name>
    <dbReference type="NCBI Taxonomy" id="2880"/>
    <lineage>
        <taxon>Eukaryota</taxon>
        <taxon>Sar</taxon>
        <taxon>Stramenopiles</taxon>
        <taxon>Ochrophyta</taxon>
        <taxon>PX clade</taxon>
        <taxon>Phaeophyceae</taxon>
        <taxon>Ectocarpales</taxon>
        <taxon>Ectocarpaceae</taxon>
        <taxon>Ectocarpus</taxon>
    </lineage>
</organism>
<dbReference type="Proteomes" id="UP000002630">
    <property type="component" value="Linkage Group LG30"/>
</dbReference>
<dbReference type="AlphaFoldDB" id="D7FH83"/>
<sequence>MICMEDESMYDGVTVCPPAAVGDSWNVSSSSARTSPHPCTLRFAGPIPATSTLNRLRRNSVVGKTGQGRARERGEESGRRRGGTTEVTKHNGMDGDEGSGSARPGVPSLCWKRRLRFPLPLLLPFNRPRLPLDLLVTPAWKPSSLL</sequence>
<dbReference type="EMBL" id="FN647746">
    <property type="protein sequence ID" value="CBJ28454.1"/>
    <property type="molecule type" value="Genomic_DNA"/>
</dbReference>